<dbReference type="Proteomes" id="UP000729402">
    <property type="component" value="Unassembled WGS sequence"/>
</dbReference>
<keyword evidence="3" id="KW-1185">Reference proteome</keyword>
<reference evidence="2" key="1">
    <citation type="journal article" date="2021" name="bioRxiv">
        <title>Whole Genome Assembly and Annotation of Northern Wild Rice, Zizania palustris L., Supports a Whole Genome Duplication in the Zizania Genus.</title>
        <authorList>
            <person name="Haas M."/>
            <person name="Kono T."/>
            <person name="Macchietto M."/>
            <person name="Millas R."/>
            <person name="McGilp L."/>
            <person name="Shao M."/>
            <person name="Duquette J."/>
            <person name="Hirsch C.N."/>
            <person name="Kimball J."/>
        </authorList>
    </citation>
    <scope>NUCLEOTIDE SEQUENCE</scope>
    <source>
        <tissue evidence="2">Fresh leaf tissue</tissue>
    </source>
</reference>
<evidence type="ECO:0000313" key="3">
    <source>
        <dbReference type="Proteomes" id="UP000729402"/>
    </source>
</evidence>
<dbReference type="AlphaFoldDB" id="A0A8J5VNJ8"/>
<comment type="caution">
    <text evidence="2">The sequence shown here is derived from an EMBL/GenBank/DDBJ whole genome shotgun (WGS) entry which is preliminary data.</text>
</comment>
<organism evidence="2 3">
    <name type="scientific">Zizania palustris</name>
    <name type="common">Northern wild rice</name>
    <dbReference type="NCBI Taxonomy" id="103762"/>
    <lineage>
        <taxon>Eukaryota</taxon>
        <taxon>Viridiplantae</taxon>
        <taxon>Streptophyta</taxon>
        <taxon>Embryophyta</taxon>
        <taxon>Tracheophyta</taxon>
        <taxon>Spermatophyta</taxon>
        <taxon>Magnoliopsida</taxon>
        <taxon>Liliopsida</taxon>
        <taxon>Poales</taxon>
        <taxon>Poaceae</taxon>
        <taxon>BOP clade</taxon>
        <taxon>Oryzoideae</taxon>
        <taxon>Oryzeae</taxon>
        <taxon>Zizaniinae</taxon>
        <taxon>Zizania</taxon>
    </lineage>
</organism>
<accession>A0A8J5VNJ8</accession>
<proteinExistence type="predicted"/>
<name>A0A8J5VNJ8_ZIZPA</name>
<reference evidence="2" key="2">
    <citation type="submission" date="2021-02" db="EMBL/GenBank/DDBJ databases">
        <authorList>
            <person name="Kimball J.A."/>
            <person name="Haas M.W."/>
            <person name="Macchietto M."/>
            <person name="Kono T."/>
            <person name="Duquette J."/>
            <person name="Shao M."/>
        </authorList>
    </citation>
    <scope>NUCLEOTIDE SEQUENCE</scope>
    <source>
        <tissue evidence="2">Fresh leaf tissue</tissue>
    </source>
</reference>
<gene>
    <name evidence="2" type="ORF">GUJ93_ZPchr0001g32833</name>
</gene>
<protein>
    <submittedName>
        <fullName evidence="2">Uncharacterized protein</fullName>
    </submittedName>
</protein>
<feature type="region of interest" description="Disordered" evidence="1">
    <location>
        <begin position="54"/>
        <end position="74"/>
    </location>
</feature>
<evidence type="ECO:0000256" key="1">
    <source>
        <dbReference type="SAM" id="MobiDB-lite"/>
    </source>
</evidence>
<sequence>MCMHVMRRRELRHRDEAGRRLAAGPLSCWRTTHPIKRRRREINGTGHRRRARAQLLCGDHTSRSTSGVEYSAAGDWSDTQRLCAMEE</sequence>
<dbReference type="EMBL" id="JAAALK010000288">
    <property type="protein sequence ID" value="KAG8051439.1"/>
    <property type="molecule type" value="Genomic_DNA"/>
</dbReference>
<evidence type="ECO:0000313" key="2">
    <source>
        <dbReference type="EMBL" id="KAG8051439.1"/>
    </source>
</evidence>